<feature type="transmembrane region" description="Helical" evidence="1">
    <location>
        <begin position="20"/>
        <end position="41"/>
    </location>
</feature>
<dbReference type="KEGG" id="shal:SHALO_2597"/>
<protein>
    <submittedName>
        <fullName evidence="2">Uncharacterized protein</fullName>
    </submittedName>
</protein>
<dbReference type="Proteomes" id="UP000094609">
    <property type="component" value="Chromosome"/>
</dbReference>
<evidence type="ECO:0000256" key="1">
    <source>
        <dbReference type="SAM" id="Phobius"/>
    </source>
</evidence>
<accession>A0A1D7TMY7</accession>
<keyword evidence="1" id="KW-0812">Transmembrane</keyword>
<dbReference type="EMBL" id="CP017111">
    <property type="protein sequence ID" value="AOO66356.1"/>
    <property type="molecule type" value="Genomic_DNA"/>
</dbReference>
<evidence type="ECO:0000313" key="3">
    <source>
        <dbReference type="Proteomes" id="UP000094609"/>
    </source>
</evidence>
<keyword evidence="1" id="KW-0472">Membrane</keyword>
<dbReference type="AlphaFoldDB" id="A0A1D7TMY7"/>
<evidence type="ECO:0000313" key="2">
    <source>
        <dbReference type="EMBL" id="AOO66356.1"/>
    </source>
</evidence>
<dbReference type="STRING" id="1193502.SHALO_2597"/>
<reference evidence="3" key="1">
    <citation type="submission" date="2016-08" db="EMBL/GenBank/DDBJ databases">
        <title>Complete genome sequence of the organohalide-respiring Epsilonproteobacterium Sulfurospirillum halorespirans.</title>
        <authorList>
            <person name="Goris T."/>
            <person name="Zimmermann J."/>
            <person name="Schenz B."/>
            <person name="Lemos M."/>
            <person name="Hackermueller J."/>
            <person name="Diekert G."/>
        </authorList>
    </citation>
    <scope>NUCLEOTIDE SEQUENCE [LARGE SCALE GENOMIC DNA]</scope>
    <source>
        <strain>DSM 13726</strain>
        <strain evidence="3">PCE-M2</strain>
    </source>
</reference>
<keyword evidence="1" id="KW-1133">Transmembrane helix</keyword>
<name>A0A1D7TMY7_9BACT</name>
<proteinExistence type="predicted"/>
<dbReference type="RefSeq" id="WP_069478897.1">
    <property type="nucleotide sequence ID" value="NZ_CP017111.1"/>
</dbReference>
<gene>
    <name evidence="2" type="ORF">SHALO_2597</name>
</gene>
<sequence>MAASSEDGEMNPYISYVDLFSSVILVLLLFVLIMFVNVGYYMQFTSKNAKQDVPQEMTQNMVVPKESPKIIFSSAKINQKDPTVQSSTDVGENTLSKQKDTSSVVEVKESDLLIVFKNNDYFPQQNALSQLVKTMGKIAKAKPNAQFVISVGDTKKLISSTQAKQVSIGRILSLKNKLESMDEFKNKIHVSYKQQSTNNYDFGYLKIDVK</sequence>
<keyword evidence="3" id="KW-1185">Reference proteome</keyword>
<organism evidence="2 3">
    <name type="scientific">Sulfurospirillum halorespirans DSM 13726</name>
    <dbReference type="NCBI Taxonomy" id="1193502"/>
    <lineage>
        <taxon>Bacteria</taxon>
        <taxon>Pseudomonadati</taxon>
        <taxon>Campylobacterota</taxon>
        <taxon>Epsilonproteobacteria</taxon>
        <taxon>Campylobacterales</taxon>
        <taxon>Sulfurospirillaceae</taxon>
        <taxon>Sulfurospirillum</taxon>
    </lineage>
</organism>